<keyword evidence="2" id="KW-0732">Signal</keyword>
<feature type="compositionally biased region" description="Basic and acidic residues" evidence="1">
    <location>
        <begin position="32"/>
        <end position="44"/>
    </location>
</feature>
<proteinExistence type="predicted"/>
<dbReference type="AlphaFoldDB" id="A0A1H7QKA1"/>
<dbReference type="RefSeq" id="WP_093324930.1">
    <property type="nucleotide sequence ID" value="NZ_FOAF01000002.1"/>
</dbReference>
<protein>
    <recommendedName>
        <fullName evidence="3">DUF3347 domain-containing protein</fullName>
    </recommendedName>
</protein>
<evidence type="ECO:0000256" key="2">
    <source>
        <dbReference type="SAM" id="SignalP"/>
    </source>
</evidence>
<feature type="signal peptide" evidence="2">
    <location>
        <begin position="1"/>
        <end position="29"/>
    </location>
</feature>
<dbReference type="InterPro" id="IPR021782">
    <property type="entry name" value="DUF3347"/>
</dbReference>
<sequence length="186" mass="20286">MKTANFKIGLTALAAVFLLASCNATNQQAQETSDHAEHQEEKVEVSTSGIPKTKSDVLNALYPHYLALQDALVKEDIVKAKEAALLIEEGSKNLKEGQTLQTTASEILSVETIQEQREIFSPLSEALITLIKSNGVSEGEFYVAHCPMASDNKGANWISPDKTIKNPYFGDKMLTCGSVEETLKKL</sequence>
<keyword evidence="5" id="KW-1185">Reference proteome</keyword>
<evidence type="ECO:0000256" key="1">
    <source>
        <dbReference type="SAM" id="MobiDB-lite"/>
    </source>
</evidence>
<dbReference type="OrthoDB" id="5513217at2"/>
<dbReference type="EMBL" id="FOAF01000002">
    <property type="protein sequence ID" value="SEL48550.1"/>
    <property type="molecule type" value="Genomic_DNA"/>
</dbReference>
<name>A0A1H7QKA1_OLID1</name>
<evidence type="ECO:0000313" key="5">
    <source>
        <dbReference type="Proteomes" id="UP000199421"/>
    </source>
</evidence>
<dbReference type="Pfam" id="PF11827">
    <property type="entry name" value="DUF3347"/>
    <property type="match status" value="1"/>
</dbReference>
<dbReference type="STRING" id="407022.SAMN05661044_02632"/>
<dbReference type="PROSITE" id="PS51257">
    <property type="entry name" value="PROKAR_LIPOPROTEIN"/>
    <property type="match status" value="1"/>
</dbReference>
<accession>A0A1H7QKA1</accession>
<feature type="chain" id="PRO_5011587933" description="DUF3347 domain-containing protein" evidence="2">
    <location>
        <begin position="30"/>
        <end position="186"/>
    </location>
</feature>
<dbReference type="Proteomes" id="UP000199421">
    <property type="component" value="Unassembled WGS sequence"/>
</dbReference>
<organism evidence="4 5">
    <name type="scientific">Olivibacter domesticus</name>
    <name type="common">Pseudosphingobacterium domesticum</name>
    <dbReference type="NCBI Taxonomy" id="407022"/>
    <lineage>
        <taxon>Bacteria</taxon>
        <taxon>Pseudomonadati</taxon>
        <taxon>Bacteroidota</taxon>
        <taxon>Sphingobacteriia</taxon>
        <taxon>Sphingobacteriales</taxon>
        <taxon>Sphingobacteriaceae</taxon>
        <taxon>Olivibacter</taxon>
    </lineage>
</organism>
<evidence type="ECO:0000259" key="3">
    <source>
        <dbReference type="Pfam" id="PF11827"/>
    </source>
</evidence>
<feature type="region of interest" description="Disordered" evidence="1">
    <location>
        <begin position="29"/>
        <end position="48"/>
    </location>
</feature>
<evidence type="ECO:0000313" key="4">
    <source>
        <dbReference type="EMBL" id="SEL48550.1"/>
    </source>
</evidence>
<reference evidence="5" key="1">
    <citation type="submission" date="2016-10" db="EMBL/GenBank/DDBJ databases">
        <authorList>
            <person name="Varghese N."/>
            <person name="Submissions S."/>
        </authorList>
    </citation>
    <scope>NUCLEOTIDE SEQUENCE [LARGE SCALE GENOMIC DNA]</scope>
    <source>
        <strain evidence="5">DSM 18733</strain>
    </source>
</reference>
<feature type="domain" description="DUF3347" evidence="3">
    <location>
        <begin position="62"/>
        <end position="138"/>
    </location>
</feature>
<gene>
    <name evidence="4" type="ORF">SAMN05661044_02632</name>
</gene>